<reference evidence="9 10" key="1">
    <citation type="submission" date="2016-10" db="EMBL/GenBank/DDBJ databases">
        <authorList>
            <person name="de Groot N.N."/>
        </authorList>
    </citation>
    <scope>NUCLEOTIDE SEQUENCE [LARGE SCALE GENOMIC DNA]</scope>
    <source>
        <strain evidence="9 10">DSM 12130</strain>
    </source>
</reference>
<evidence type="ECO:0000256" key="7">
    <source>
        <dbReference type="SAM" id="SignalP"/>
    </source>
</evidence>
<keyword evidence="6" id="KW-0016">Alginate biosynthesis</keyword>
<keyword evidence="10" id="KW-1185">Reference proteome</keyword>
<evidence type="ECO:0000256" key="1">
    <source>
        <dbReference type="ARBA" id="ARBA00004418"/>
    </source>
</evidence>
<sequence>MKLFKILCTVFLLLTAVTVYASPGFREVCGQLAATDDGTSVVAGEEGWLFLKEELQHIGAGPFWGENAPAATRTRKKEYADPVPAIVAYNKLLAKQGIKLYLMPVPPKALIYSDKVSASVDPASVEQDLAVYKEFYRLLEKEGVSVIDLIPLLRADDPDKEKLYCRTDTHFSVTGLSYFAKEAAQKIKESDWYDDYPKTSYRVSSQSAVIQGDLQQMSGGQGQGEEIDLAVVTQEKTGKGIESDPASPVILLGDSHTLVFSAGGDLHAKGSGLFDHLSKELGFAVDLLGVRGSGVTPARIKFYQRSKKQGDYLKGKKVMIWCFAARDFTGSGGWREIPVAP</sequence>
<organism evidence="9 10">
    <name type="scientific">Desulforhopalus singaporensis</name>
    <dbReference type="NCBI Taxonomy" id="91360"/>
    <lineage>
        <taxon>Bacteria</taxon>
        <taxon>Pseudomonadati</taxon>
        <taxon>Thermodesulfobacteriota</taxon>
        <taxon>Desulfobulbia</taxon>
        <taxon>Desulfobulbales</taxon>
        <taxon>Desulfocapsaceae</taxon>
        <taxon>Desulforhopalus</taxon>
    </lineage>
</organism>
<dbReference type="InterPro" id="IPR031811">
    <property type="entry name" value="ALGX/ALGJ_SGNH-like"/>
</dbReference>
<comment type="pathway">
    <text evidence="2">Glycan biosynthesis; alginate biosynthesis.</text>
</comment>
<protein>
    <submittedName>
        <fullName evidence="9">Alginate O-acetyltransferase complex protein AlgJ</fullName>
    </submittedName>
</protein>
<evidence type="ECO:0000313" key="9">
    <source>
        <dbReference type="EMBL" id="SDP47297.1"/>
    </source>
</evidence>
<keyword evidence="3 9" id="KW-0808">Transferase</keyword>
<dbReference type="UniPathway" id="UPA00286"/>
<dbReference type="Pfam" id="PF16822">
    <property type="entry name" value="ALGX"/>
    <property type="match status" value="1"/>
</dbReference>
<comment type="subcellular location">
    <subcellularLocation>
        <location evidence="1">Periplasm</location>
    </subcellularLocation>
</comment>
<evidence type="ECO:0000259" key="8">
    <source>
        <dbReference type="Pfam" id="PF16822"/>
    </source>
</evidence>
<evidence type="ECO:0000256" key="6">
    <source>
        <dbReference type="ARBA" id="ARBA00022841"/>
    </source>
</evidence>
<evidence type="ECO:0000256" key="3">
    <source>
        <dbReference type="ARBA" id="ARBA00022679"/>
    </source>
</evidence>
<dbReference type="AlphaFoldDB" id="A0A1H0SZL9"/>
<proteinExistence type="predicted"/>
<evidence type="ECO:0000256" key="2">
    <source>
        <dbReference type="ARBA" id="ARBA00005182"/>
    </source>
</evidence>
<evidence type="ECO:0000256" key="4">
    <source>
        <dbReference type="ARBA" id="ARBA00022729"/>
    </source>
</evidence>
<keyword evidence="5" id="KW-0574">Periplasm</keyword>
<accession>A0A1H0SZL9</accession>
<dbReference type="Proteomes" id="UP000199073">
    <property type="component" value="Unassembled WGS sequence"/>
</dbReference>
<dbReference type="EMBL" id="FNJI01000021">
    <property type="protein sequence ID" value="SDP47297.1"/>
    <property type="molecule type" value="Genomic_DNA"/>
</dbReference>
<evidence type="ECO:0000256" key="5">
    <source>
        <dbReference type="ARBA" id="ARBA00022764"/>
    </source>
</evidence>
<gene>
    <name evidence="9" type="ORF">SAMN05660330_02880</name>
</gene>
<dbReference type="GO" id="GO:0016740">
    <property type="term" value="F:transferase activity"/>
    <property type="evidence" value="ECO:0007669"/>
    <property type="project" value="UniProtKB-KW"/>
</dbReference>
<dbReference type="GO" id="GO:0042121">
    <property type="term" value="P:alginic acid biosynthetic process"/>
    <property type="evidence" value="ECO:0007669"/>
    <property type="project" value="UniProtKB-UniPathway"/>
</dbReference>
<name>A0A1H0SZL9_9BACT</name>
<dbReference type="STRING" id="91360.SAMN05660330_02880"/>
<evidence type="ECO:0000313" key="10">
    <source>
        <dbReference type="Proteomes" id="UP000199073"/>
    </source>
</evidence>
<feature type="chain" id="PRO_5011558231" evidence="7">
    <location>
        <begin position="22"/>
        <end position="341"/>
    </location>
</feature>
<dbReference type="GO" id="GO:0042597">
    <property type="term" value="C:periplasmic space"/>
    <property type="evidence" value="ECO:0007669"/>
    <property type="project" value="UniProtKB-SubCell"/>
</dbReference>
<feature type="signal peptide" evidence="7">
    <location>
        <begin position="1"/>
        <end position="21"/>
    </location>
</feature>
<feature type="domain" description="AlgX/AlgJ SGNH hydrolase-like" evidence="8">
    <location>
        <begin position="41"/>
        <end position="323"/>
    </location>
</feature>
<keyword evidence="4 7" id="KW-0732">Signal</keyword>